<dbReference type="OrthoDB" id="6409943at2759"/>
<dbReference type="EMBL" id="CAJNOC010003712">
    <property type="protein sequence ID" value="CAF0994650.1"/>
    <property type="molecule type" value="Genomic_DNA"/>
</dbReference>
<reference evidence="1" key="1">
    <citation type="submission" date="2021-02" db="EMBL/GenBank/DDBJ databases">
        <authorList>
            <person name="Nowell W R."/>
        </authorList>
    </citation>
    <scope>NUCLEOTIDE SEQUENCE</scope>
    <source>
        <strain evidence="1">Ploen Becks lab</strain>
    </source>
</reference>
<organism evidence="1 2">
    <name type="scientific">Brachionus calyciflorus</name>
    <dbReference type="NCBI Taxonomy" id="104777"/>
    <lineage>
        <taxon>Eukaryota</taxon>
        <taxon>Metazoa</taxon>
        <taxon>Spiralia</taxon>
        <taxon>Gnathifera</taxon>
        <taxon>Rotifera</taxon>
        <taxon>Eurotatoria</taxon>
        <taxon>Monogononta</taxon>
        <taxon>Pseudotrocha</taxon>
        <taxon>Ploima</taxon>
        <taxon>Brachionidae</taxon>
        <taxon>Brachionus</taxon>
    </lineage>
</organism>
<comment type="caution">
    <text evidence="1">The sequence shown here is derived from an EMBL/GenBank/DDBJ whole genome shotgun (WGS) entry which is preliminary data.</text>
</comment>
<evidence type="ECO:0000313" key="1">
    <source>
        <dbReference type="EMBL" id="CAF0994650.1"/>
    </source>
</evidence>
<sequence>MSKRFLDFNLQNTPSPKRSTLLARSTFNEFDVSTFRDIYTNVLRNQETAIDYCRSKNPIANEKNCPKCDRSMSIESRSDSIDGYWWECSNSCKGCVSIRTDTWFAKSKLSID</sequence>
<keyword evidence="2" id="KW-1185">Reference proteome</keyword>
<dbReference type="Proteomes" id="UP000663879">
    <property type="component" value="Unassembled WGS sequence"/>
</dbReference>
<protein>
    <submittedName>
        <fullName evidence="1">Uncharacterized protein</fullName>
    </submittedName>
</protein>
<accession>A0A814G768</accession>
<name>A0A814G768_9BILA</name>
<evidence type="ECO:0000313" key="2">
    <source>
        <dbReference type="Proteomes" id="UP000663879"/>
    </source>
</evidence>
<proteinExistence type="predicted"/>
<dbReference type="AlphaFoldDB" id="A0A814G768"/>
<gene>
    <name evidence="1" type="ORF">OXX778_LOCUS16093</name>
</gene>